<proteinExistence type="predicted"/>
<keyword evidence="3" id="KW-1185">Reference proteome</keyword>
<accession>A0A6H9SJG9</accession>
<dbReference type="EMBL" id="VZOJ01000126">
    <property type="protein sequence ID" value="KAB0632684.1"/>
    <property type="molecule type" value="Genomic_DNA"/>
</dbReference>
<name>A0A6H9SJG9_9BURK</name>
<protein>
    <submittedName>
        <fullName evidence="2">Uncharacterized protein</fullName>
    </submittedName>
</protein>
<sequence>MPPARLTGARRSERAPAYGARTLYLPDTTTALPAVRRSAARRRLPGREDERIRPRAANQESMRGRQGRF</sequence>
<evidence type="ECO:0000313" key="3">
    <source>
        <dbReference type="Proteomes" id="UP000430232"/>
    </source>
</evidence>
<dbReference type="OrthoDB" id="9034266at2"/>
<evidence type="ECO:0000313" key="2">
    <source>
        <dbReference type="EMBL" id="KAB0632684.1"/>
    </source>
</evidence>
<reference evidence="2 3" key="1">
    <citation type="submission" date="2019-09" db="EMBL/GenBank/DDBJ databases">
        <title>Draft genome sequences of 48 bacterial type strains from the CCUG.</title>
        <authorList>
            <person name="Tunovic T."/>
            <person name="Pineiro-Iglesias B."/>
            <person name="Unosson C."/>
            <person name="Inganas E."/>
            <person name="Ohlen M."/>
            <person name="Cardew S."/>
            <person name="Jensie-Markopoulos S."/>
            <person name="Salva-Serra F."/>
            <person name="Jaen-Luchoro D."/>
            <person name="Karlsson R."/>
            <person name="Svensson-Stadler L."/>
            <person name="Chun J."/>
            <person name="Moore E."/>
        </authorList>
    </citation>
    <scope>NUCLEOTIDE SEQUENCE [LARGE SCALE GENOMIC DNA]</scope>
    <source>
        <strain evidence="2 3">CCUG 54555</strain>
    </source>
</reference>
<feature type="region of interest" description="Disordered" evidence="1">
    <location>
        <begin position="36"/>
        <end position="69"/>
    </location>
</feature>
<dbReference type="Proteomes" id="UP000430232">
    <property type="component" value="Unassembled WGS sequence"/>
</dbReference>
<gene>
    <name evidence="2" type="ORF">F7R21_29105</name>
</gene>
<dbReference type="AlphaFoldDB" id="A0A6H9SJG9"/>
<comment type="caution">
    <text evidence="2">The sequence shown here is derived from an EMBL/GenBank/DDBJ whole genome shotgun (WGS) entry which is preliminary data.</text>
</comment>
<organism evidence="2 3">
    <name type="scientific">Burkholderia latens</name>
    <dbReference type="NCBI Taxonomy" id="488446"/>
    <lineage>
        <taxon>Bacteria</taxon>
        <taxon>Pseudomonadati</taxon>
        <taxon>Pseudomonadota</taxon>
        <taxon>Betaproteobacteria</taxon>
        <taxon>Burkholderiales</taxon>
        <taxon>Burkholderiaceae</taxon>
        <taxon>Burkholderia</taxon>
        <taxon>Burkholderia cepacia complex</taxon>
    </lineage>
</organism>
<evidence type="ECO:0000256" key="1">
    <source>
        <dbReference type="SAM" id="MobiDB-lite"/>
    </source>
</evidence>